<dbReference type="Proteomes" id="UP001279642">
    <property type="component" value="Unassembled WGS sequence"/>
</dbReference>
<sequence>MTAAPFITLHDGNKIPQLGLGVWQVSEAQAGPALAAAFEAGYRSIDTAAAYNNEESIGKAVKASGLDRDKLFITTKLWNDAHGYDATLKAFDASLKKLHLDYVDLYLIHWPVPKQKLFVESWRAFAKLKEEGRVKSIGVSNFNIPHLQTLIGETGIAPVVNQIELHPQMQQQELGSFHKEHKIATESWSPLGQGTILQDTTIGAIAKKHHKTPAQVIIRWHLDNGLIVIPKSVTPSRIKENFAVFDFRLDNDDLGQIGRLDKKHRIGPDPETFG</sequence>
<dbReference type="Pfam" id="PF00248">
    <property type="entry name" value="Aldo_ket_red"/>
    <property type="match status" value="1"/>
</dbReference>
<evidence type="ECO:0000313" key="5">
    <source>
        <dbReference type="EMBL" id="MDY0884949.1"/>
    </source>
</evidence>
<evidence type="ECO:0000256" key="3">
    <source>
        <dbReference type="ARBA" id="ARBA00023002"/>
    </source>
</evidence>
<comment type="similarity">
    <text evidence="1">Belongs to the aldo/keto reductase family.</text>
</comment>
<dbReference type="PANTHER" id="PTHR43827:SF3">
    <property type="entry name" value="NADP-DEPENDENT OXIDOREDUCTASE DOMAIN-CONTAINING PROTEIN"/>
    <property type="match status" value="1"/>
</dbReference>
<keyword evidence="3" id="KW-0560">Oxidoreductase</keyword>
<keyword evidence="2" id="KW-0521">NADP</keyword>
<proteinExistence type="inferred from homology"/>
<evidence type="ECO:0000313" key="6">
    <source>
        <dbReference type="Proteomes" id="UP001279642"/>
    </source>
</evidence>
<protein>
    <submittedName>
        <fullName evidence="5">Aldo/keto reductase</fullName>
    </submittedName>
</protein>
<dbReference type="PRINTS" id="PR00069">
    <property type="entry name" value="ALDKETRDTASE"/>
</dbReference>
<dbReference type="InterPro" id="IPR020471">
    <property type="entry name" value="AKR"/>
</dbReference>
<evidence type="ECO:0000259" key="4">
    <source>
        <dbReference type="Pfam" id="PF00248"/>
    </source>
</evidence>
<feature type="domain" description="NADP-dependent oxidoreductase" evidence="4">
    <location>
        <begin position="18"/>
        <end position="260"/>
    </location>
</feature>
<organism evidence="5 6">
    <name type="scientific">Dongia soli</name>
    <dbReference type="NCBI Taxonomy" id="600628"/>
    <lineage>
        <taxon>Bacteria</taxon>
        <taxon>Pseudomonadati</taxon>
        <taxon>Pseudomonadota</taxon>
        <taxon>Alphaproteobacteria</taxon>
        <taxon>Rhodospirillales</taxon>
        <taxon>Dongiaceae</taxon>
        <taxon>Dongia</taxon>
    </lineage>
</organism>
<dbReference type="InterPro" id="IPR036812">
    <property type="entry name" value="NAD(P)_OxRdtase_dom_sf"/>
</dbReference>
<dbReference type="PIRSF" id="PIRSF000097">
    <property type="entry name" value="AKR"/>
    <property type="match status" value="1"/>
</dbReference>
<dbReference type="InterPro" id="IPR023210">
    <property type="entry name" value="NADP_OxRdtase_dom"/>
</dbReference>
<dbReference type="SUPFAM" id="SSF51430">
    <property type="entry name" value="NAD(P)-linked oxidoreductase"/>
    <property type="match status" value="1"/>
</dbReference>
<keyword evidence="6" id="KW-1185">Reference proteome</keyword>
<dbReference type="PROSITE" id="PS00063">
    <property type="entry name" value="ALDOKETO_REDUCTASE_3"/>
    <property type="match status" value="1"/>
</dbReference>
<gene>
    <name evidence="5" type="ORF">SMD27_19045</name>
</gene>
<dbReference type="InterPro" id="IPR018170">
    <property type="entry name" value="Aldo/ket_reductase_CS"/>
</dbReference>
<comment type="caution">
    <text evidence="5">The sequence shown here is derived from an EMBL/GenBank/DDBJ whole genome shotgun (WGS) entry which is preliminary data.</text>
</comment>
<dbReference type="EMBL" id="JAXCLW010000006">
    <property type="protein sequence ID" value="MDY0884949.1"/>
    <property type="molecule type" value="Genomic_DNA"/>
</dbReference>
<evidence type="ECO:0000256" key="1">
    <source>
        <dbReference type="ARBA" id="ARBA00007905"/>
    </source>
</evidence>
<dbReference type="RefSeq" id="WP_320510022.1">
    <property type="nucleotide sequence ID" value="NZ_JAXCLW010000006.1"/>
</dbReference>
<name>A0ABU5EGF6_9PROT</name>
<evidence type="ECO:0000256" key="2">
    <source>
        <dbReference type="ARBA" id="ARBA00022857"/>
    </source>
</evidence>
<dbReference type="PROSITE" id="PS00062">
    <property type="entry name" value="ALDOKETO_REDUCTASE_2"/>
    <property type="match status" value="1"/>
</dbReference>
<dbReference type="PROSITE" id="PS00798">
    <property type="entry name" value="ALDOKETO_REDUCTASE_1"/>
    <property type="match status" value="1"/>
</dbReference>
<reference evidence="5 6" key="1">
    <citation type="journal article" date="2016" name="Antonie Van Leeuwenhoek">
        <title>Dongia soli sp. nov., isolated from soil from Dokdo, Korea.</title>
        <authorList>
            <person name="Kim D.U."/>
            <person name="Lee H."/>
            <person name="Kim H."/>
            <person name="Kim S.G."/>
            <person name="Ka J.O."/>
        </authorList>
    </citation>
    <scope>NUCLEOTIDE SEQUENCE [LARGE SCALE GENOMIC DNA]</scope>
    <source>
        <strain evidence="5 6">D78</strain>
    </source>
</reference>
<dbReference type="PANTHER" id="PTHR43827">
    <property type="entry name" value="2,5-DIKETO-D-GLUCONIC ACID REDUCTASE"/>
    <property type="match status" value="1"/>
</dbReference>
<dbReference type="Gene3D" id="3.20.20.100">
    <property type="entry name" value="NADP-dependent oxidoreductase domain"/>
    <property type="match status" value="1"/>
</dbReference>
<accession>A0ABU5EGF6</accession>